<dbReference type="AlphaFoldDB" id="A0A8H6M5F6"/>
<gene>
    <name evidence="2" type="ORF">DFP72DRAFT_848986</name>
</gene>
<evidence type="ECO:0000313" key="3">
    <source>
        <dbReference type="Proteomes" id="UP000521943"/>
    </source>
</evidence>
<evidence type="ECO:0000313" key="2">
    <source>
        <dbReference type="EMBL" id="KAF6753724.1"/>
    </source>
</evidence>
<proteinExistence type="predicted"/>
<feature type="region of interest" description="Disordered" evidence="1">
    <location>
        <begin position="374"/>
        <end position="394"/>
    </location>
</feature>
<accession>A0A8H6M5F6</accession>
<name>A0A8H6M5F6_9AGAR</name>
<evidence type="ECO:0000256" key="1">
    <source>
        <dbReference type="SAM" id="MobiDB-lite"/>
    </source>
</evidence>
<dbReference type="Proteomes" id="UP000521943">
    <property type="component" value="Unassembled WGS sequence"/>
</dbReference>
<reference evidence="2 3" key="1">
    <citation type="submission" date="2020-07" db="EMBL/GenBank/DDBJ databases">
        <title>Comparative genomics of pyrophilous fungi reveals a link between fire events and developmental genes.</title>
        <authorList>
            <consortium name="DOE Joint Genome Institute"/>
            <person name="Steindorff A.S."/>
            <person name="Carver A."/>
            <person name="Calhoun S."/>
            <person name="Stillman K."/>
            <person name="Liu H."/>
            <person name="Lipzen A."/>
            <person name="Pangilinan J."/>
            <person name="Labutti K."/>
            <person name="Bruns T.D."/>
            <person name="Grigoriev I.V."/>
        </authorList>
    </citation>
    <scope>NUCLEOTIDE SEQUENCE [LARGE SCALE GENOMIC DNA]</scope>
    <source>
        <strain evidence="2 3">CBS 144469</strain>
    </source>
</reference>
<sequence>MLPPELEAIRTFEVPDSWVLLTTGLDIAPILSEFCNTGRPEKVTEFMQMFITSGFASKNNSRTISMLLEVICGIASLEDHHAAQACAFPPSTVPVMHVLQKSFTSVVTDKSIWTHVANGHTLQDVSRHLGDLYAACNRLFTEDYFHMTTIREILEGTTASSLSRNQTAVRNKLEAITIMLLRALSGEGRILDFCHYGEILQKVRSICRDAGVRESVEAKMMLKNATEELQSDIRDELDYSNWNRCTIKVVEKHSSAQDEAFAAATASALKSPHLLSVSPENHLASVEPPVLSSMHRSEVPTWIPGKTGTHTQIGAQGAKSGVIVAPRLPSWRSQLLEPITPSEIWNSSFHRRAAMTLCVLLYTLRYKTFSKKMAEKGNKGQKTKSQKSGPTVPDTRKEFNGMIDMPVGNPHRGAASLKFCTFPLSKSEKLAETRINAARTIPVPHFDFLIHDTGFVVADILRSLFVENRHYKITFYIVLLIERGFASEQNSRTVALIVRKICDGLLHKNAACRTTASGFRPNGMTGTLSPLHWFQHTFSTMLIRKLKTIRQVKQSETRRFGTHIADLYAAGYDLAPQGLLQSCIAKLLSTASDLSVRSLLHRLETTDCMLVRATSGGGPPIEPRYYEQLDRARTACMKQVGIDKTNIGLKDTLKKLYRNACQTDTNTNICGLSTLEVGEVQSWGQDEVCASLLREAERLLLP</sequence>
<keyword evidence="3" id="KW-1185">Reference proteome</keyword>
<protein>
    <submittedName>
        <fullName evidence="2">Uncharacterized protein</fullName>
    </submittedName>
</protein>
<organism evidence="2 3">
    <name type="scientific">Ephemerocybe angulata</name>
    <dbReference type="NCBI Taxonomy" id="980116"/>
    <lineage>
        <taxon>Eukaryota</taxon>
        <taxon>Fungi</taxon>
        <taxon>Dikarya</taxon>
        <taxon>Basidiomycota</taxon>
        <taxon>Agaricomycotina</taxon>
        <taxon>Agaricomycetes</taxon>
        <taxon>Agaricomycetidae</taxon>
        <taxon>Agaricales</taxon>
        <taxon>Agaricineae</taxon>
        <taxon>Psathyrellaceae</taxon>
        <taxon>Ephemerocybe</taxon>
    </lineage>
</organism>
<dbReference type="EMBL" id="JACGCI010000038">
    <property type="protein sequence ID" value="KAF6753724.1"/>
    <property type="molecule type" value="Genomic_DNA"/>
</dbReference>
<comment type="caution">
    <text evidence="2">The sequence shown here is derived from an EMBL/GenBank/DDBJ whole genome shotgun (WGS) entry which is preliminary data.</text>
</comment>